<dbReference type="EMBL" id="KZ369387">
    <property type="protein sequence ID" value="PIO10222.1"/>
    <property type="molecule type" value="Genomic_DNA"/>
</dbReference>
<evidence type="ECO:0000259" key="11">
    <source>
        <dbReference type="PROSITE" id="PS50262"/>
    </source>
</evidence>
<evidence type="ECO:0000256" key="2">
    <source>
        <dbReference type="ARBA" id="ARBA00022475"/>
    </source>
</evidence>
<keyword evidence="7 10" id="KW-0472">Membrane</keyword>
<keyword evidence="5 10" id="KW-1133">Transmembrane helix</keyword>
<dbReference type="InterPro" id="IPR000725">
    <property type="entry name" value="Olfact_rcpt"/>
</dbReference>
<evidence type="ECO:0000256" key="8">
    <source>
        <dbReference type="ARBA" id="ARBA00023170"/>
    </source>
</evidence>
<evidence type="ECO:0000313" key="13">
    <source>
        <dbReference type="Proteomes" id="UP000228934"/>
    </source>
</evidence>
<dbReference type="PANTHER" id="PTHR26454:SF18">
    <property type="entry name" value="OLFACTORY RECEPTOR 6C76"/>
    <property type="match status" value="1"/>
</dbReference>
<feature type="transmembrane region" description="Helical" evidence="10">
    <location>
        <begin position="58"/>
        <end position="78"/>
    </location>
</feature>
<keyword evidence="6" id="KW-0297">G-protein coupled receptor</keyword>
<keyword evidence="2" id="KW-1003">Cell membrane</keyword>
<reference evidence="13" key="1">
    <citation type="journal article" date="2017" name="Nat. Commun.">
        <title>The North American bullfrog draft genome provides insight into hormonal regulation of long noncoding RNA.</title>
        <authorList>
            <person name="Hammond S.A."/>
            <person name="Warren R.L."/>
            <person name="Vandervalk B.P."/>
            <person name="Kucuk E."/>
            <person name="Khan H."/>
            <person name="Gibb E.A."/>
            <person name="Pandoh P."/>
            <person name="Kirk H."/>
            <person name="Zhao Y."/>
            <person name="Jones M."/>
            <person name="Mungall A.J."/>
            <person name="Coope R."/>
            <person name="Pleasance S."/>
            <person name="Moore R.A."/>
            <person name="Holt R.A."/>
            <person name="Round J.M."/>
            <person name="Ohora S."/>
            <person name="Walle B.V."/>
            <person name="Veldhoen N."/>
            <person name="Helbing C.C."/>
            <person name="Birol I."/>
        </authorList>
    </citation>
    <scope>NUCLEOTIDE SEQUENCE [LARGE SCALE GENOMIC DNA]</scope>
</reference>
<proteinExistence type="predicted"/>
<sequence length="228" mass="25978">MYVNQSKPAEFIILGFPGSLSLQYLCFLLLLITYLLTLLSNIVIIIITQIERNLHTPILSIGSIVGGFVTTFPHIVLISQLPFCGDHIINHFFCDTPPLLQLSCADTYLIDMLDFVCASLVILLSFLVTLISYFYILAAVLHIPSKNRRKTFSTCSSHLIVVFVYYSTVIFMYVRPKVSLAFTLNRVVAVFYTVVTPILNPLIYCLRNKEVKHCIKKQLGPLMNFYRR</sequence>
<keyword evidence="8" id="KW-0675">Receptor</keyword>
<gene>
    <name evidence="12" type="ORF">AB205_0012480</name>
</gene>
<evidence type="ECO:0000256" key="1">
    <source>
        <dbReference type="ARBA" id="ARBA00004651"/>
    </source>
</evidence>
<keyword evidence="13" id="KW-1185">Reference proteome</keyword>
<feature type="transmembrane region" description="Helical" evidence="10">
    <location>
        <begin position="20"/>
        <end position="46"/>
    </location>
</feature>
<evidence type="ECO:0000256" key="7">
    <source>
        <dbReference type="ARBA" id="ARBA00023136"/>
    </source>
</evidence>
<dbReference type="PROSITE" id="PS50262">
    <property type="entry name" value="G_PROTEIN_RECEP_F1_2"/>
    <property type="match status" value="1"/>
</dbReference>
<protein>
    <recommendedName>
        <fullName evidence="11">G-protein coupled receptors family 1 profile domain-containing protein</fullName>
    </recommendedName>
</protein>
<dbReference type="Proteomes" id="UP000228934">
    <property type="component" value="Unassembled WGS sequence"/>
</dbReference>
<feature type="domain" description="G-protein coupled receptors family 1 profile" evidence="11">
    <location>
        <begin position="1"/>
        <end position="204"/>
    </location>
</feature>
<evidence type="ECO:0000256" key="3">
    <source>
        <dbReference type="ARBA" id="ARBA00022692"/>
    </source>
</evidence>
<name>A0A2G9Q3R9_AQUCT</name>
<dbReference type="GO" id="GO:0004984">
    <property type="term" value="F:olfactory receptor activity"/>
    <property type="evidence" value="ECO:0007669"/>
    <property type="project" value="InterPro"/>
</dbReference>
<dbReference type="PRINTS" id="PR00245">
    <property type="entry name" value="OLFACTORYR"/>
</dbReference>
<evidence type="ECO:0000256" key="9">
    <source>
        <dbReference type="ARBA" id="ARBA00023224"/>
    </source>
</evidence>
<evidence type="ECO:0000256" key="5">
    <source>
        <dbReference type="ARBA" id="ARBA00022989"/>
    </source>
</evidence>
<accession>A0A2G9Q3R9</accession>
<feature type="transmembrane region" description="Helical" evidence="10">
    <location>
        <begin position="118"/>
        <end position="143"/>
    </location>
</feature>
<evidence type="ECO:0000256" key="4">
    <source>
        <dbReference type="ARBA" id="ARBA00022725"/>
    </source>
</evidence>
<evidence type="ECO:0000256" key="6">
    <source>
        <dbReference type="ARBA" id="ARBA00023040"/>
    </source>
</evidence>
<keyword evidence="4" id="KW-0552">Olfaction</keyword>
<dbReference type="PANTHER" id="PTHR26454">
    <property type="entry name" value="OLFACTORY RECEPTOR"/>
    <property type="match status" value="1"/>
</dbReference>
<feature type="transmembrane region" description="Helical" evidence="10">
    <location>
        <begin position="155"/>
        <end position="174"/>
    </location>
</feature>
<feature type="transmembrane region" description="Helical" evidence="10">
    <location>
        <begin position="186"/>
        <end position="206"/>
    </location>
</feature>
<comment type="subcellular location">
    <subcellularLocation>
        <location evidence="1">Cell membrane</location>
        <topology evidence="1">Multi-pass membrane protein</topology>
    </subcellularLocation>
</comment>
<evidence type="ECO:0000256" key="10">
    <source>
        <dbReference type="SAM" id="Phobius"/>
    </source>
</evidence>
<dbReference type="InterPro" id="IPR047132">
    <property type="entry name" value="Olfact_rcpt_6C-like"/>
</dbReference>
<dbReference type="SUPFAM" id="SSF81321">
    <property type="entry name" value="Family A G protein-coupled receptor-like"/>
    <property type="match status" value="1"/>
</dbReference>
<dbReference type="GO" id="GO:0004930">
    <property type="term" value="F:G protein-coupled receptor activity"/>
    <property type="evidence" value="ECO:0007669"/>
    <property type="project" value="UniProtKB-KW"/>
</dbReference>
<dbReference type="OrthoDB" id="9444602at2759"/>
<dbReference type="AlphaFoldDB" id="A0A2G9Q3R9"/>
<evidence type="ECO:0000313" key="12">
    <source>
        <dbReference type="EMBL" id="PIO10222.1"/>
    </source>
</evidence>
<dbReference type="Gene3D" id="1.20.1070.10">
    <property type="entry name" value="Rhodopsin 7-helix transmembrane proteins"/>
    <property type="match status" value="1"/>
</dbReference>
<dbReference type="Pfam" id="PF13853">
    <property type="entry name" value="7tm_4"/>
    <property type="match status" value="1"/>
</dbReference>
<keyword evidence="3 10" id="KW-0812">Transmembrane</keyword>
<keyword evidence="9" id="KW-0807">Transducer</keyword>
<dbReference type="InterPro" id="IPR017452">
    <property type="entry name" value="GPCR_Rhodpsn_7TM"/>
</dbReference>
<dbReference type="GO" id="GO:0005886">
    <property type="term" value="C:plasma membrane"/>
    <property type="evidence" value="ECO:0007669"/>
    <property type="project" value="UniProtKB-SubCell"/>
</dbReference>
<keyword evidence="4" id="KW-0716">Sensory transduction</keyword>
<organism evidence="12 13">
    <name type="scientific">Aquarana catesbeiana</name>
    <name type="common">American bullfrog</name>
    <name type="synonym">Rana catesbeiana</name>
    <dbReference type="NCBI Taxonomy" id="8400"/>
    <lineage>
        <taxon>Eukaryota</taxon>
        <taxon>Metazoa</taxon>
        <taxon>Chordata</taxon>
        <taxon>Craniata</taxon>
        <taxon>Vertebrata</taxon>
        <taxon>Euteleostomi</taxon>
        <taxon>Amphibia</taxon>
        <taxon>Batrachia</taxon>
        <taxon>Anura</taxon>
        <taxon>Neobatrachia</taxon>
        <taxon>Ranoidea</taxon>
        <taxon>Ranidae</taxon>
        <taxon>Aquarana</taxon>
    </lineage>
</organism>